<evidence type="ECO:0000256" key="4">
    <source>
        <dbReference type="ARBA" id="ARBA00022723"/>
    </source>
</evidence>
<keyword evidence="9" id="KW-0472">Membrane</keyword>
<evidence type="ECO:0000313" key="10">
    <source>
        <dbReference type="EMBL" id="ERF75221.1"/>
    </source>
</evidence>
<comment type="similarity">
    <text evidence="2">Belongs to the cytochrome P450 family.</text>
</comment>
<keyword evidence="5" id="KW-0560">Oxidoreductase</keyword>
<dbReference type="InterPro" id="IPR036396">
    <property type="entry name" value="Cyt_P450_sf"/>
</dbReference>
<proteinExistence type="inferred from homology"/>
<dbReference type="GO" id="GO:0005506">
    <property type="term" value="F:iron ion binding"/>
    <property type="evidence" value="ECO:0007669"/>
    <property type="project" value="InterPro"/>
</dbReference>
<accession>U1GT90</accession>
<evidence type="ECO:0000313" key="11">
    <source>
        <dbReference type="Proteomes" id="UP000019373"/>
    </source>
</evidence>
<dbReference type="HOGENOM" id="CLU_001570_14_4_1"/>
<dbReference type="OMA" id="RVDKYEW"/>
<feature type="transmembrane region" description="Helical" evidence="9">
    <location>
        <begin position="304"/>
        <end position="325"/>
    </location>
</feature>
<evidence type="ECO:0000256" key="2">
    <source>
        <dbReference type="ARBA" id="ARBA00010617"/>
    </source>
</evidence>
<dbReference type="GeneID" id="19235078"/>
<dbReference type="PANTHER" id="PTHR24305:SF157">
    <property type="entry name" value="N-ACETYLTRYPTOPHAN 6-HYDROXYLASE IVOC-RELATED"/>
    <property type="match status" value="1"/>
</dbReference>
<dbReference type="GO" id="GO:0004497">
    <property type="term" value="F:monooxygenase activity"/>
    <property type="evidence" value="ECO:0007669"/>
    <property type="project" value="UniProtKB-KW"/>
</dbReference>
<dbReference type="CDD" id="cd11062">
    <property type="entry name" value="CYP58-like"/>
    <property type="match status" value="1"/>
</dbReference>
<dbReference type="GO" id="GO:0016705">
    <property type="term" value="F:oxidoreductase activity, acting on paired donors, with incorporation or reduction of molecular oxygen"/>
    <property type="evidence" value="ECO:0007669"/>
    <property type="project" value="InterPro"/>
</dbReference>
<gene>
    <name evidence="10" type="ORF">EPUS_00013</name>
</gene>
<reference evidence="11" key="1">
    <citation type="journal article" date="2014" name="BMC Genomics">
        <title>Genome characteristics reveal the impact of lichenization on lichen-forming fungus Endocarpon pusillum Hedwig (Verrucariales, Ascomycota).</title>
        <authorList>
            <person name="Wang Y.-Y."/>
            <person name="Liu B."/>
            <person name="Zhang X.-Y."/>
            <person name="Zhou Q.-M."/>
            <person name="Zhang T."/>
            <person name="Li H."/>
            <person name="Yu Y.-F."/>
            <person name="Zhang X.-L."/>
            <person name="Hao X.-Y."/>
            <person name="Wang M."/>
            <person name="Wang L."/>
            <person name="Wei J.-C."/>
        </authorList>
    </citation>
    <scope>NUCLEOTIDE SEQUENCE [LARGE SCALE GENOMIC DNA]</scope>
    <source>
        <strain evidence="11">Z07020 / HMAS-L-300199</strain>
    </source>
</reference>
<evidence type="ECO:0000256" key="8">
    <source>
        <dbReference type="PIRSR" id="PIRSR602401-1"/>
    </source>
</evidence>
<evidence type="ECO:0000256" key="1">
    <source>
        <dbReference type="ARBA" id="ARBA00001971"/>
    </source>
</evidence>
<dbReference type="eggNOG" id="KOG0158">
    <property type="taxonomic scope" value="Eukaryota"/>
</dbReference>
<dbReference type="InterPro" id="IPR050121">
    <property type="entry name" value="Cytochrome_P450_monoxygenase"/>
</dbReference>
<sequence>MDFSSNVTSYVSTVVVIGSTYLLGLAVYRLFFHPLAKFPGPKYAALSRWHEFYYEVVKKGQFMFIIDEYHKKYGPIVRIVPDELHIKDSQFYDTLYTKAGRVDKYEWMANRFSNDQSVLATPTADLHLKRRGALNPLFSRARIISFESVVREKTNLLIQRIRGYKDSGKPFSLSAGFMALAGDVIMQYCFSLNYDHLNSEDFKTTFHEPFMAMSITSHLSLQFPIVPKILFAMPESWLAKTEPLFSLMFRLQKDLRKQIVALKEGENEEVAKSPLPTVFHELLNNPNLPPDQKETARLQDEAQLVVGAGITTVGWALSVGAFHIINQPLVFTRLRQELEEAIPDPSNPPTWVELEKLPYLTGCIREGIRLSYPVTSRNPRLLSKPLVYKDWVIPPRTPVSMTIVDVNNDEDIFPEHDKFKPERWINPPPTKDGSDLERYFICFQKGSRSCVGIKKTQTSLGYAELYLALAGVFRNFHFKLHETDESDVTLAHDFFLPSPKLDSKGVRRWKLVVGVKRGFSFRLVSVRKQSATSNIDAGVADGDRADVLPHVDEAGIDQLLAVQVGEVQRLADQGAAGAVDVADPLLAPGGAVDDVVVAVEPALVLLHPHPARFKVKLAKKYRDFWIFFMLRFSQLIALSW</sequence>
<dbReference type="SUPFAM" id="SSF48264">
    <property type="entry name" value="Cytochrome P450"/>
    <property type="match status" value="1"/>
</dbReference>
<keyword evidence="9" id="KW-0812">Transmembrane</keyword>
<keyword evidence="9" id="KW-1133">Transmembrane helix</keyword>
<keyword evidence="4 8" id="KW-0479">Metal-binding</keyword>
<organism evidence="10 11">
    <name type="scientific">Endocarpon pusillum (strain Z07020 / HMAS-L-300199)</name>
    <name type="common">Lichen-forming fungus</name>
    <dbReference type="NCBI Taxonomy" id="1263415"/>
    <lineage>
        <taxon>Eukaryota</taxon>
        <taxon>Fungi</taxon>
        <taxon>Dikarya</taxon>
        <taxon>Ascomycota</taxon>
        <taxon>Pezizomycotina</taxon>
        <taxon>Eurotiomycetes</taxon>
        <taxon>Chaetothyriomycetidae</taxon>
        <taxon>Verrucariales</taxon>
        <taxon>Verrucariaceae</taxon>
        <taxon>Endocarpon</taxon>
    </lineage>
</organism>
<name>U1GT90_ENDPU</name>
<dbReference type="Proteomes" id="UP000019373">
    <property type="component" value="Unassembled WGS sequence"/>
</dbReference>
<comment type="cofactor">
    <cofactor evidence="1 8">
        <name>heme</name>
        <dbReference type="ChEBI" id="CHEBI:30413"/>
    </cofactor>
</comment>
<dbReference type="OrthoDB" id="3945418at2759"/>
<dbReference type="PANTHER" id="PTHR24305">
    <property type="entry name" value="CYTOCHROME P450"/>
    <property type="match status" value="1"/>
</dbReference>
<evidence type="ECO:0000256" key="6">
    <source>
        <dbReference type="ARBA" id="ARBA00023004"/>
    </source>
</evidence>
<dbReference type="Gene3D" id="1.10.630.10">
    <property type="entry name" value="Cytochrome P450"/>
    <property type="match status" value="1"/>
</dbReference>
<evidence type="ECO:0000256" key="7">
    <source>
        <dbReference type="ARBA" id="ARBA00023033"/>
    </source>
</evidence>
<evidence type="ECO:0008006" key="12">
    <source>
        <dbReference type="Google" id="ProtNLM"/>
    </source>
</evidence>
<feature type="binding site" description="axial binding residue" evidence="8">
    <location>
        <position position="450"/>
    </location>
    <ligand>
        <name>heme</name>
        <dbReference type="ChEBI" id="CHEBI:30413"/>
    </ligand>
    <ligandPart>
        <name>Fe</name>
        <dbReference type="ChEBI" id="CHEBI:18248"/>
    </ligandPart>
</feature>
<dbReference type="Pfam" id="PF00067">
    <property type="entry name" value="p450"/>
    <property type="match status" value="1"/>
</dbReference>
<keyword evidence="11" id="KW-1185">Reference proteome</keyword>
<keyword evidence="3 8" id="KW-0349">Heme</keyword>
<evidence type="ECO:0000256" key="5">
    <source>
        <dbReference type="ARBA" id="ARBA00023002"/>
    </source>
</evidence>
<keyword evidence="6 8" id="KW-0408">Iron</keyword>
<keyword evidence="7" id="KW-0503">Monooxygenase</keyword>
<dbReference type="PRINTS" id="PR00463">
    <property type="entry name" value="EP450I"/>
</dbReference>
<dbReference type="InterPro" id="IPR002401">
    <property type="entry name" value="Cyt_P450_E_grp-I"/>
</dbReference>
<feature type="transmembrane region" description="Helical" evidence="9">
    <location>
        <begin position="12"/>
        <end position="32"/>
    </location>
</feature>
<dbReference type="InterPro" id="IPR001128">
    <property type="entry name" value="Cyt_P450"/>
</dbReference>
<dbReference type="RefSeq" id="XP_007787233.1">
    <property type="nucleotide sequence ID" value="XM_007789043.1"/>
</dbReference>
<dbReference type="EMBL" id="KE720815">
    <property type="protein sequence ID" value="ERF75221.1"/>
    <property type="molecule type" value="Genomic_DNA"/>
</dbReference>
<evidence type="ECO:0000256" key="3">
    <source>
        <dbReference type="ARBA" id="ARBA00022617"/>
    </source>
</evidence>
<protein>
    <recommendedName>
        <fullName evidence="12">Trichodiene oxygenase</fullName>
    </recommendedName>
</protein>
<evidence type="ECO:0000256" key="9">
    <source>
        <dbReference type="SAM" id="Phobius"/>
    </source>
</evidence>
<dbReference type="AlphaFoldDB" id="U1GT90"/>
<dbReference type="GO" id="GO:0020037">
    <property type="term" value="F:heme binding"/>
    <property type="evidence" value="ECO:0007669"/>
    <property type="project" value="InterPro"/>
</dbReference>